<dbReference type="EMBL" id="JAVHJL010000008">
    <property type="protein sequence ID" value="KAK6499027.1"/>
    <property type="molecule type" value="Genomic_DNA"/>
</dbReference>
<evidence type="ECO:0000256" key="1">
    <source>
        <dbReference type="ARBA" id="ARBA00001946"/>
    </source>
</evidence>
<evidence type="ECO:0000256" key="8">
    <source>
        <dbReference type="ARBA" id="ARBA00022801"/>
    </source>
</evidence>
<evidence type="ECO:0000313" key="17">
    <source>
        <dbReference type="Proteomes" id="UP001370758"/>
    </source>
</evidence>
<dbReference type="CDD" id="cd07557">
    <property type="entry name" value="trimeric_dUTPase"/>
    <property type="match status" value="1"/>
</dbReference>
<keyword evidence="17" id="KW-1185">Reference proteome</keyword>
<keyword evidence="10 13" id="KW-0546">Nucleotide metabolism</keyword>
<feature type="compositionally biased region" description="Polar residues" evidence="14">
    <location>
        <begin position="52"/>
        <end position="82"/>
    </location>
</feature>
<proteinExistence type="inferred from homology"/>
<feature type="region of interest" description="Disordered" evidence="14">
    <location>
        <begin position="52"/>
        <end position="114"/>
    </location>
</feature>
<dbReference type="GO" id="GO:0006226">
    <property type="term" value="P:dUMP biosynthetic process"/>
    <property type="evidence" value="ECO:0007669"/>
    <property type="project" value="UniProtKB-UniRule"/>
</dbReference>
<comment type="similarity">
    <text evidence="3 13">Belongs to the dUTPase family.</text>
</comment>
<dbReference type="EC" id="3.6.1.23" evidence="5 13"/>
<dbReference type="InterPro" id="IPR036157">
    <property type="entry name" value="dUTPase-like_sf"/>
</dbReference>
<sequence>MRRFQHCWIRELPLRNASVHQSRSFKFLQLPSSSFACPFTTTAQHRYLHSTNSFLSPPKSSITMSSEALPESTTNTDSTIVRPSTPPEKRVIHSQNPTSPPPETSAAKKVKMSDESTTIPSISATTEAPVAAPVSAGPALLIKKLNDKARTPTRGSAFAAGYDLYASEDTVVPKGGKVLVETGLSMAVPDGCYGRIAPRSGLASKNFIDTGAGVIDADYRGPVKILLFNHSDVDFEIKEGDRVAQLILEKIYTPEIAVVEDLEESVRGAGGFGSSGR</sequence>
<reference evidence="16 17" key="1">
    <citation type="submission" date="2023-08" db="EMBL/GenBank/DDBJ databases">
        <authorList>
            <person name="Palmer J.M."/>
        </authorList>
    </citation>
    <scope>NUCLEOTIDE SEQUENCE [LARGE SCALE GENOMIC DNA]</scope>
    <source>
        <strain evidence="16 17">TWF481</strain>
    </source>
</reference>
<dbReference type="GO" id="GO:0000287">
    <property type="term" value="F:magnesium ion binding"/>
    <property type="evidence" value="ECO:0007669"/>
    <property type="project" value="UniProtKB-UniRule"/>
</dbReference>
<evidence type="ECO:0000256" key="10">
    <source>
        <dbReference type="ARBA" id="ARBA00023080"/>
    </source>
</evidence>
<keyword evidence="7 13" id="KW-0479">Metal-binding</keyword>
<dbReference type="Gene3D" id="2.70.40.10">
    <property type="match status" value="1"/>
</dbReference>
<comment type="function">
    <text evidence="13">Involved in nucleotide metabolism via production of dUMP, the immediate precursor of thymidine nucleotides, and decreases the intracellular concentration of dUTP so that uracil cannot be incorporated into DNA.</text>
</comment>
<keyword evidence="9 13" id="KW-0460">Magnesium</keyword>
<dbReference type="GO" id="GO:0004170">
    <property type="term" value="F:dUTP diphosphatase activity"/>
    <property type="evidence" value="ECO:0007669"/>
    <property type="project" value="UniProtKB-UniRule"/>
</dbReference>
<evidence type="ECO:0000256" key="3">
    <source>
        <dbReference type="ARBA" id="ARBA00006581"/>
    </source>
</evidence>
<feature type="domain" description="dUTPase-like" evidence="15">
    <location>
        <begin position="148"/>
        <end position="276"/>
    </location>
</feature>
<evidence type="ECO:0000256" key="12">
    <source>
        <dbReference type="ARBA" id="ARBA00048211"/>
    </source>
</evidence>
<comment type="catalytic activity">
    <reaction evidence="12">
        <text>dUTP + H2O = dUMP + diphosphate + H(+)</text>
        <dbReference type="Rhea" id="RHEA:10248"/>
        <dbReference type="ChEBI" id="CHEBI:15377"/>
        <dbReference type="ChEBI" id="CHEBI:15378"/>
        <dbReference type="ChEBI" id="CHEBI:33019"/>
        <dbReference type="ChEBI" id="CHEBI:61555"/>
        <dbReference type="ChEBI" id="CHEBI:246422"/>
        <dbReference type="EC" id="3.6.1.23"/>
    </reaction>
    <physiologicalReaction direction="left-to-right" evidence="12">
        <dbReference type="Rhea" id="RHEA:10249"/>
    </physiologicalReaction>
</comment>
<evidence type="ECO:0000256" key="2">
    <source>
        <dbReference type="ARBA" id="ARBA00005142"/>
    </source>
</evidence>
<comment type="subunit">
    <text evidence="4 13">Homotrimer.</text>
</comment>
<dbReference type="NCBIfam" id="NF001862">
    <property type="entry name" value="PRK00601.1"/>
    <property type="match status" value="1"/>
</dbReference>
<dbReference type="Proteomes" id="UP001370758">
    <property type="component" value="Unassembled WGS sequence"/>
</dbReference>
<evidence type="ECO:0000259" key="15">
    <source>
        <dbReference type="Pfam" id="PF00692"/>
    </source>
</evidence>
<keyword evidence="8 13" id="KW-0378">Hydrolase</keyword>
<evidence type="ECO:0000256" key="9">
    <source>
        <dbReference type="ARBA" id="ARBA00022842"/>
    </source>
</evidence>
<dbReference type="AlphaFoldDB" id="A0AAV9VZ06"/>
<dbReference type="InterPro" id="IPR008181">
    <property type="entry name" value="dUTPase"/>
</dbReference>
<name>A0AAV9VZ06_9PEZI</name>
<dbReference type="InterPro" id="IPR033704">
    <property type="entry name" value="dUTPase_trimeric"/>
</dbReference>
<evidence type="ECO:0000256" key="11">
    <source>
        <dbReference type="ARBA" id="ARBA00030698"/>
    </source>
</evidence>
<evidence type="ECO:0000313" key="16">
    <source>
        <dbReference type="EMBL" id="KAK6499027.1"/>
    </source>
</evidence>
<dbReference type="PANTHER" id="PTHR11241">
    <property type="entry name" value="DEOXYURIDINE 5'-TRIPHOSPHATE NUCLEOTIDOHYDROLASE"/>
    <property type="match status" value="1"/>
</dbReference>
<evidence type="ECO:0000256" key="14">
    <source>
        <dbReference type="SAM" id="MobiDB-lite"/>
    </source>
</evidence>
<comment type="caution">
    <text evidence="16">The sequence shown here is derived from an EMBL/GenBank/DDBJ whole genome shotgun (WGS) entry which is preliminary data.</text>
</comment>
<accession>A0AAV9VZ06</accession>
<dbReference type="GO" id="GO:0046081">
    <property type="term" value="P:dUTP catabolic process"/>
    <property type="evidence" value="ECO:0007669"/>
    <property type="project" value="UniProtKB-UniRule"/>
</dbReference>
<evidence type="ECO:0000256" key="7">
    <source>
        <dbReference type="ARBA" id="ARBA00022723"/>
    </source>
</evidence>
<dbReference type="NCBIfam" id="TIGR00576">
    <property type="entry name" value="dut"/>
    <property type="match status" value="1"/>
</dbReference>
<evidence type="ECO:0000256" key="6">
    <source>
        <dbReference type="ARBA" id="ARBA00021732"/>
    </source>
</evidence>
<protein>
    <recommendedName>
        <fullName evidence="6 13">Deoxyuridine 5'-triphosphate nucleotidohydrolase</fullName>
        <shortName evidence="13">dUTPase</shortName>
        <ecNumber evidence="5 13">3.6.1.23</ecNumber>
    </recommendedName>
    <alternativeName>
        <fullName evidence="11 13">dUTP pyrophosphatase</fullName>
    </alternativeName>
</protein>
<dbReference type="SUPFAM" id="SSF51283">
    <property type="entry name" value="dUTPase-like"/>
    <property type="match status" value="1"/>
</dbReference>
<dbReference type="PANTHER" id="PTHR11241:SF0">
    <property type="entry name" value="DEOXYURIDINE 5'-TRIPHOSPHATE NUCLEOTIDOHYDROLASE"/>
    <property type="match status" value="1"/>
</dbReference>
<organism evidence="16 17">
    <name type="scientific">Arthrobotrys musiformis</name>
    <dbReference type="NCBI Taxonomy" id="47236"/>
    <lineage>
        <taxon>Eukaryota</taxon>
        <taxon>Fungi</taxon>
        <taxon>Dikarya</taxon>
        <taxon>Ascomycota</taxon>
        <taxon>Pezizomycotina</taxon>
        <taxon>Orbiliomycetes</taxon>
        <taxon>Orbiliales</taxon>
        <taxon>Orbiliaceae</taxon>
        <taxon>Arthrobotrys</taxon>
    </lineage>
</organism>
<dbReference type="FunFam" id="2.70.40.10:FF:000007">
    <property type="entry name" value="dUTP pyrophosphatase"/>
    <property type="match status" value="1"/>
</dbReference>
<evidence type="ECO:0000256" key="13">
    <source>
        <dbReference type="RuleBase" id="RU367024"/>
    </source>
</evidence>
<evidence type="ECO:0000256" key="5">
    <source>
        <dbReference type="ARBA" id="ARBA00012379"/>
    </source>
</evidence>
<gene>
    <name evidence="16" type="primary">DUT1</name>
    <name evidence="16" type="ORF">TWF481_012337</name>
</gene>
<dbReference type="Pfam" id="PF00692">
    <property type="entry name" value="dUTPase"/>
    <property type="match status" value="1"/>
</dbReference>
<comment type="pathway">
    <text evidence="2 13">Pyrimidine metabolism; dUMP biosynthesis; dUMP from dCTP (dUTP route): step 2/2.</text>
</comment>
<dbReference type="InterPro" id="IPR029054">
    <property type="entry name" value="dUTPase-like"/>
</dbReference>
<comment type="cofactor">
    <cofactor evidence="1 13">
        <name>Mg(2+)</name>
        <dbReference type="ChEBI" id="CHEBI:18420"/>
    </cofactor>
</comment>
<evidence type="ECO:0000256" key="4">
    <source>
        <dbReference type="ARBA" id="ARBA00011233"/>
    </source>
</evidence>